<feature type="transmembrane region" description="Helical" evidence="5">
    <location>
        <begin position="21"/>
        <end position="40"/>
    </location>
</feature>
<evidence type="ECO:0000256" key="1">
    <source>
        <dbReference type="ARBA" id="ARBA00004141"/>
    </source>
</evidence>
<keyword evidence="4 5" id="KW-0472">Membrane</keyword>
<dbReference type="Pfam" id="PF02674">
    <property type="entry name" value="Colicin_V"/>
    <property type="match status" value="1"/>
</dbReference>
<dbReference type="EMBL" id="DXFH01000022">
    <property type="protein sequence ID" value="HIX35767.1"/>
    <property type="molecule type" value="Genomic_DNA"/>
</dbReference>
<dbReference type="InterPro" id="IPR003825">
    <property type="entry name" value="Colicin-V_CvpA"/>
</dbReference>
<dbReference type="GO" id="GO:0009403">
    <property type="term" value="P:toxin biosynthetic process"/>
    <property type="evidence" value="ECO:0007669"/>
    <property type="project" value="InterPro"/>
</dbReference>
<comment type="caution">
    <text evidence="6">The sequence shown here is derived from an EMBL/GenBank/DDBJ whole genome shotgun (WGS) entry which is preliminary data.</text>
</comment>
<evidence type="ECO:0000256" key="3">
    <source>
        <dbReference type="ARBA" id="ARBA00022989"/>
    </source>
</evidence>
<dbReference type="GO" id="GO:0016020">
    <property type="term" value="C:membrane"/>
    <property type="evidence" value="ECO:0007669"/>
    <property type="project" value="UniProtKB-SubCell"/>
</dbReference>
<sequence>MILTTAILLILLGCWFNGRKRGIIAIIISTVTYFLGWLLARVGARPLGLFLSSILPSIGSQPSTVDGSQLSNAITTSSNQFLYNGIAFMIIFYGVTWLSRWLLKRLRFLKKVPVVGTLNGWAGGILDVLCGYLIIFMFLMIFQMWPGNWWQDQLAQSGIAQWMITETPILTTEAIHWFS</sequence>
<proteinExistence type="predicted"/>
<keyword evidence="3 5" id="KW-1133">Transmembrane helix</keyword>
<evidence type="ECO:0000256" key="2">
    <source>
        <dbReference type="ARBA" id="ARBA00022692"/>
    </source>
</evidence>
<keyword evidence="2 5" id="KW-0812">Transmembrane</keyword>
<reference evidence="6" key="1">
    <citation type="journal article" date="2021" name="PeerJ">
        <title>Extensive microbial diversity within the chicken gut microbiome revealed by metagenomics and culture.</title>
        <authorList>
            <person name="Gilroy R."/>
            <person name="Ravi A."/>
            <person name="Getino M."/>
            <person name="Pursley I."/>
            <person name="Horton D.L."/>
            <person name="Alikhan N.F."/>
            <person name="Baker D."/>
            <person name="Gharbi K."/>
            <person name="Hall N."/>
            <person name="Watson M."/>
            <person name="Adriaenssens E.M."/>
            <person name="Foster-Nyarko E."/>
            <person name="Jarju S."/>
            <person name="Secka A."/>
            <person name="Antonio M."/>
            <person name="Oren A."/>
            <person name="Chaudhuri R.R."/>
            <person name="La Ragione R."/>
            <person name="Hildebrand F."/>
            <person name="Pallen M.J."/>
        </authorList>
    </citation>
    <scope>NUCLEOTIDE SEQUENCE</scope>
    <source>
        <strain evidence="6">ChiSxjej3B15-572</strain>
    </source>
</reference>
<reference evidence="6" key="2">
    <citation type="submission" date="2021-04" db="EMBL/GenBank/DDBJ databases">
        <authorList>
            <person name="Gilroy R."/>
        </authorList>
    </citation>
    <scope>NUCLEOTIDE SEQUENCE</scope>
    <source>
        <strain evidence="6">ChiSxjej3B15-572</strain>
    </source>
</reference>
<dbReference type="AlphaFoldDB" id="A0A9D2ALD8"/>
<organism evidence="6 7">
    <name type="scientific">Candidatus Limosilactobacillus merdigallinarum</name>
    <dbReference type="NCBI Taxonomy" id="2838652"/>
    <lineage>
        <taxon>Bacteria</taxon>
        <taxon>Bacillati</taxon>
        <taxon>Bacillota</taxon>
        <taxon>Bacilli</taxon>
        <taxon>Lactobacillales</taxon>
        <taxon>Lactobacillaceae</taxon>
        <taxon>Limosilactobacillus</taxon>
    </lineage>
</organism>
<evidence type="ECO:0000256" key="4">
    <source>
        <dbReference type="ARBA" id="ARBA00023136"/>
    </source>
</evidence>
<feature type="transmembrane region" description="Helical" evidence="5">
    <location>
        <begin position="81"/>
        <end position="103"/>
    </location>
</feature>
<evidence type="ECO:0000313" key="6">
    <source>
        <dbReference type="EMBL" id="HIX35767.1"/>
    </source>
</evidence>
<evidence type="ECO:0000313" key="7">
    <source>
        <dbReference type="Proteomes" id="UP000824231"/>
    </source>
</evidence>
<accession>A0A9D2ALD8</accession>
<comment type="subcellular location">
    <subcellularLocation>
        <location evidence="1">Membrane</location>
        <topology evidence="1">Multi-pass membrane protein</topology>
    </subcellularLocation>
</comment>
<gene>
    <name evidence="6" type="ORF">H9856_05175</name>
</gene>
<dbReference type="PANTHER" id="PTHR37306:SF1">
    <property type="entry name" value="COLICIN V PRODUCTION PROTEIN"/>
    <property type="match status" value="1"/>
</dbReference>
<feature type="transmembrane region" description="Helical" evidence="5">
    <location>
        <begin position="124"/>
        <end position="145"/>
    </location>
</feature>
<evidence type="ECO:0000256" key="5">
    <source>
        <dbReference type="SAM" id="Phobius"/>
    </source>
</evidence>
<dbReference type="Proteomes" id="UP000824231">
    <property type="component" value="Unassembled WGS sequence"/>
</dbReference>
<name>A0A9D2ALD8_9LACO</name>
<protein>
    <submittedName>
        <fullName evidence="6">CvpA family protein</fullName>
    </submittedName>
</protein>
<dbReference type="PANTHER" id="PTHR37306">
    <property type="entry name" value="COLICIN V PRODUCTION PROTEIN"/>
    <property type="match status" value="1"/>
</dbReference>